<dbReference type="SUPFAM" id="SSF103473">
    <property type="entry name" value="MFS general substrate transporter"/>
    <property type="match status" value="1"/>
</dbReference>
<evidence type="ECO:0000256" key="3">
    <source>
        <dbReference type="ARBA" id="ARBA00022475"/>
    </source>
</evidence>
<evidence type="ECO:0000256" key="7">
    <source>
        <dbReference type="SAM" id="Phobius"/>
    </source>
</evidence>
<dbReference type="Pfam" id="PF07690">
    <property type="entry name" value="MFS_1"/>
    <property type="match status" value="1"/>
</dbReference>
<keyword evidence="3" id="KW-1003">Cell membrane</keyword>
<feature type="transmembrane region" description="Helical" evidence="7">
    <location>
        <begin position="100"/>
        <end position="121"/>
    </location>
</feature>
<evidence type="ECO:0000256" key="5">
    <source>
        <dbReference type="ARBA" id="ARBA00022989"/>
    </source>
</evidence>
<feature type="transmembrane region" description="Helical" evidence="7">
    <location>
        <begin position="428"/>
        <end position="450"/>
    </location>
</feature>
<feature type="transmembrane region" description="Helical" evidence="7">
    <location>
        <begin position="195"/>
        <end position="216"/>
    </location>
</feature>
<organism evidence="9 10">
    <name type="scientific">Bisgaardia hudsonensis</name>
    <dbReference type="NCBI Taxonomy" id="109472"/>
    <lineage>
        <taxon>Bacteria</taxon>
        <taxon>Pseudomonadati</taxon>
        <taxon>Pseudomonadota</taxon>
        <taxon>Gammaproteobacteria</taxon>
        <taxon>Pasteurellales</taxon>
        <taxon>Pasteurellaceae</taxon>
        <taxon>Bisgaardia</taxon>
    </lineage>
</organism>
<evidence type="ECO:0000256" key="2">
    <source>
        <dbReference type="ARBA" id="ARBA00022448"/>
    </source>
</evidence>
<dbReference type="GO" id="GO:0005886">
    <property type="term" value="C:plasma membrane"/>
    <property type="evidence" value="ECO:0007669"/>
    <property type="project" value="UniProtKB-SubCell"/>
</dbReference>
<protein>
    <submittedName>
        <fullName evidence="9">EmrB/QacA subfamily drug resistance transporter</fullName>
    </submittedName>
</protein>
<comment type="caution">
    <text evidence="9">The sequence shown here is derived from an EMBL/GenBank/DDBJ whole genome shotgun (WGS) entry which is preliminary data.</text>
</comment>
<dbReference type="RefSeq" id="WP_132023856.1">
    <property type="nucleotide sequence ID" value="NZ_CP016605.1"/>
</dbReference>
<feature type="transmembrane region" description="Helical" evidence="7">
    <location>
        <begin position="133"/>
        <end position="155"/>
    </location>
</feature>
<dbReference type="InterPro" id="IPR020846">
    <property type="entry name" value="MFS_dom"/>
</dbReference>
<feature type="transmembrane region" description="Helical" evidence="7">
    <location>
        <begin position="74"/>
        <end position="94"/>
    </location>
</feature>
<dbReference type="PRINTS" id="PR01036">
    <property type="entry name" value="TCRTETB"/>
</dbReference>
<dbReference type="GO" id="GO:0022857">
    <property type="term" value="F:transmembrane transporter activity"/>
    <property type="evidence" value="ECO:0007669"/>
    <property type="project" value="InterPro"/>
</dbReference>
<sequence length="459" mass="50785">MSRNSYQGLAWIAAMAFFMQTLDATILNTALPAISLSLNESPLDMQLSIIGYSISVALFIPLSGWLSDRYGSLTIFRFALFAFVLGSIFCALSNSLNQLVISRILQGIGGALMMPVVRLVIIRSVPKNQLLNAWNLMAMAGLVGPILGPILGGWLVTYFSWHWIFLINIPIGLFGIVISGLYMPNLKNITGKLDWKGFVLFSIALVGFTLGLDLIAESFISVGLAMNILFLGTLFFLFYYWHAKVFPSALLPLSLFDIRTFRLGLLANLFIRLCASSIPFLLPLMFQVVFQYRADEVGWLLAPIPISAILMKFAVTYILKRFGYKKTLILFSFAMAINIASMGLLTSYTPVWKIVILFGCYGACMSVIFTAINTLTVSKITDELASAGSTVLSVAQQIGLGIGIATSSLVLSFYRQTIGENLLQLQYAFSYTFFTISLFTVIVIFILYHLRSTDGNELR</sequence>
<keyword evidence="10" id="KW-1185">Reference proteome</keyword>
<dbReference type="CDD" id="cd17503">
    <property type="entry name" value="MFS_LmrB_MDR_like"/>
    <property type="match status" value="1"/>
</dbReference>
<dbReference type="PROSITE" id="PS50850">
    <property type="entry name" value="MFS"/>
    <property type="match status" value="1"/>
</dbReference>
<dbReference type="InterPro" id="IPR036259">
    <property type="entry name" value="MFS_trans_sf"/>
</dbReference>
<feature type="domain" description="Major facilitator superfamily (MFS) profile" evidence="8">
    <location>
        <begin position="9"/>
        <end position="455"/>
    </location>
</feature>
<feature type="transmembrane region" description="Helical" evidence="7">
    <location>
        <begin position="161"/>
        <end position="183"/>
    </location>
</feature>
<evidence type="ECO:0000256" key="6">
    <source>
        <dbReference type="ARBA" id="ARBA00023136"/>
    </source>
</evidence>
<keyword evidence="6 7" id="KW-0472">Membrane</keyword>
<name>A0A4R2MUD0_9PAST</name>
<evidence type="ECO:0000313" key="10">
    <source>
        <dbReference type="Proteomes" id="UP000294841"/>
    </source>
</evidence>
<evidence type="ECO:0000313" key="9">
    <source>
        <dbReference type="EMBL" id="TCP12282.1"/>
    </source>
</evidence>
<dbReference type="PANTHER" id="PTHR42718">
    <property type="entry name" value="MAJOR FACILITATOR SUPERFAMILY MULTIDRUG TRANSPORTER MFSC"/>
    <property type="match status" value="1"/>
</dbReference>
<dbReference type="Gene3D" id="1.20.1250.20">
    <property type="entry name" value="MFS general substrate transporter like domains"/>
    <property type="match status" value="1"/>
</dbReference>
<proteinExistence type="predicted"/>
<dbReference type="OrthoDB" id="9812221at2"/>
<feature type="transmembrane region" description="Helical" evidence="7">
    <location>
        <begin position="263"/>
        <end position="286"/>
    </location>
</feature>
<feature type="transmembrane region" description="Helical" evidence="7">
    <location>
        <begin position="328"/>
        <end position="348"/>
    </location>
</feature>
<evidence type="ECO:0000259" key="8">
    <source>
        <dbReference type="PROSITE" id="PS50850"/>
    </source>
</evidence>
<dbReference type="AlphaFoldDB" id="A0A4R2MUD0"/>
<dbReference type="PANTHER" id="PTHR42718:SF46">
    <property type="entry name" value="BLR6921 PROTEIN"/>
    <property type="match status" value="1"/>
</dbReference>
<feature type="transmembrane region" description="Helical" evidence="7">
    <location>
        <begin position="398"/>
        <end position="416"/>
    </location>
</feature>
<dbReference type="Proteomes" id="UP000294841">
    <property type="component" value="Unassembled WGS sequence"/>
</dbReference>
<feature type="transmembrane region" description="Helical" evidence="7">
    <location>
        <begin position="354"/>
        <end position="377"/>
    </location>
</feature>
<dbReference type="InterPro" id="IPR011701">
    <property type="entry name" value="MFS"/>
</dbReference>
<feature type="transmembrane region" description="Helical" evidence="7">
    <location>
        <begin position="222"/>
        <end position="242"/>
    </location>
</feature>
<comment type="subcellular location">
    <subcellularLocation>
        <location evidence="1">Cell membrane</location>
        <topology evidence="1">Multi-pass membrane protein</topology>
    </subcellularLocation>
</comment>
<keyword evidence="2" id="KW-0813">Transport</keyword>
<reference evidence="9 10" key="1">
    <citation type="submission" date="2019-03" db="EMBL/GenBank/DDBJ databases">
        <title>Genomic Encyclopedia of Type Strains, Phase IV (KMG-IV): sequencing the most valuable type-strain genomes for metagenomic binning, comparative biology and taxonomic classification.</title>
        <authorList>
            <person name="Goeker M."/>
        </authorList>
    </citation>
    <scope>NUCLEOTIDE SEQUENCE [LARGE SCALE GENOMIC DNA]</scope>
    <source>
        <strain evidence="9 10">DSM 28231</strain>
    </source>
</reference>
<dbReference type="Gene3D" id="1.20.1720.10">
    <property type="entry name" value="Multidrug resistance protein D"/>
    <property type="match status" value="1"/>
</dbReference>
<keyword evidence="4 7" id="KW-0812">Transmembrane</keyword>
<gene>
    <name evidence="9" type="ORF">EV697_10488</name>
</gene>
<feature type="transmembrane region" description="Helical" evidence="7">
    <location>
        <begin position="48"/>
        <end position="67"/>
    </location>
</feature>
<feature type="transmembrane region" description="Helical" evidence="7">
    <location>
        <begin position="298"/>
        <end position="319"/>
    </location>
</feature>
<evidence type="ECO:0000256" key="1">
    <source>
        <dbReference type="ARBA" id="ARBA00004651"/>
    </source>
</evidence>
<accession>A0A4R2MUD0</accession>
<dbReference type="EMBL" id="SLXI01000004">
    <property type="protein sequence ID" value="TCP12282.1"/>
    <property type="molecule type" value="Genomic_DNA"/>
</dbReference>
<keyword evidence="5 7" id="KW-1133">Transmembrane helix</keyword>
<evidence type="ECO:0000256" key="4">
    <source>
        <dbReference type="ARBA" id="ARBA00022692"/>
    </source>
</evidence>